<proteinExistence type="predicted"/>
<evidence type="ECO:0000313" key="1">
    <source>
        <dbReference type="EMBL" id="OVE96138.1"/>
    </source>
</evidence>
<organism evidence="1 2">
    <name type="scientific">Companilactobacillus bobalius</name>
    <dbReference type="NCBI Taxonomy" id="2801451"/>
    <lineage>
        <taxon>Bacteria</taxon>
        <taxon>Bacillati</taxon>
        <taxon>Bacillota</taxon>
        <taxon>Bacilli</taxon>
        <taxon>Lactobacillales</taxon>
        <taxon>Lactobacillaceae</taxon>
        <taxon>Companilactobacillus</taxon>
    </lineage>
</organism>
<dbReference type="Proteomes" id="UP000196232">
    <property type="component" value="Unassembled WGS sequence"/>
</dbReference>
<dbReference type="RefSeq" id="WP_256970563.1">
    <property type="nucleotide sequence ID" value="NZ_LNUA01000060.1"/>
</dbReference>
<comment type="caution">
    <text evidence="1">The sequence shown here is derived from an EMBL/GenBank/DDBJ whole genome shotgun (WGS) entry which is preliminary data.</text>
</comment>
<sequence length="40" mass="4452">MKYQVSLNTKSQMFTVVDTNTKVFANGKTIEEAVSKLKTA</sequence>
<dbReference type="EMBL" id="MYFM01000008">
    <property type="protein sequence ID" value="OVE96138.1"/>
    <property type="molecule type" value="Genomic_DNA"/>
</dbReference>
<reference evidence="1 2" key="1">
    <citation type="submission" date="2017-03" db="EMBL/GenBank/DDBJ databases">
        <title>Genome sequence of Lactobacillus bobalius KACC 16343.</title>
        <authorList>
            <person name="Chun J."/>
        </authorList>
    </citation>
    <scope>NUCLEOTIDE SEQUENCE [LARGE SCALE GENOMIC DNA]</scope>
    <source>
        <strain evidence="1 2">KACC 16343</strain>
    </source>
</reference>
<name>A0A202F6T6_9LACO</name>
<accession>A0A202F6T6</accession>
<dbReference type="AlphaFoldDB" id="A0A202F6T6"/>
<evidence type="ECO:0000313" key="2">
    <source>
        <dbReference type="Proteomes" id="UP000196232"/>
    </source>
</evidence>
<gene>
    <name evidence="1" type="ORF">LKACC16343_02435</name>
</gene>
<protein>
    <submittedName>
        <fullName evidence="1">Uncharacterized protein</fullName>
    </submittedName>
</protein>